<name>A0ABR9DT70_9MICO</name>
<dbReference type="SUPFAM" id="SSF52540">
    <property type="entry name" value="P-loop containing nucleoside triphosphate hydrolases"/>
    <property type="match status" value="1"/>
</dbReference>
<evidence type="ECO:0000259" key="1">
    <source>
        <dbReference type="Pfam" id="PF03976"/>
    </source>
</evidence>
<dbReference type="PANTHER" id="PTHR34383">
    <property type="entry name" value="POLYPHOSPHATE:AMP PHOSPHOTRANSFERASE-RELATED"/>
    <property type="match status" value="1"/>
</dbReference>
<keyword evidence="2" id="KW-0418">Kinase</keyword>
<evidence type="ECO:0000313" key="3">
    <source>
        <dbReference type="Proteomes" id="UP000642107"/>
    </source>
</evidence>
<gene>
    <name evidence="2" type="ORF">IGS67_12640</name>
</gene>
<dbReference type="NCBIfam" id="TIGR03709">
    <property type="entry name" value="PPK2_rel_1"/>
    <property type="match status" value="1"/>
</dbReference>
<comment type="caution">
    <text evidence="2">The sequence shown here is derived from an EMBL/GenBank/DDBJ whole genome shotgun (WGS) entry which is preliminary data.</text>
</comment>
<keyword evidence="3" id="KW-1185">Reference proteome</keyword>
<feature type="domain" description="Polyphosphate kinase-2-related" evidence="1">
    <location>
        <begin position="51"/>
        <end position="264"/>
    </location>
</feature>
<sequence>MGRKKLARLDGIDDALRVGPEPGAFDLAGMDRAATPCVKDAATAAELRPLLGDELADLQERLYAEGRTDGTRSVLLVVQGLDTAGKGGIVRHVAGMMDPQGLAIRSFGVPTPEEREHDFLWRIRRALPAPGRIGVFDRSHYEDVLVARVKELVAPEVWEARYDEIVAFERDLVAAGTTIVKVALMVSRDEQYKRLAARLDRPDKLWKYNPSDVDTRLQWDEYQAAYQAVLDRTSIPEAPWYVIPADSKDYARLAVTKLLLDALRSLDLGWPTPDYDVDVEKARLAKTR</sequence>
<reference evidence="2 3" key="1">
    <citation type="submission" date="2020-09" db="EMBL/GenBank/DDBJ databases">
        <title>Flavimobilis rhizosphaerae sp. nov., isolated from rhizosphere soil of Spartina alterniflora.</title>
        <authorList>
            <person name="Hanqin C."/>
        </authorList>
    </citation>
    <scope>NUCLEOTIDE SEQUENCE [LARGE SCALE GENOMIC DNA]</scope>
    <source>
        <strain evidence="2 3">GY 10621</strain>
    </source>
</reference>
<dbReference type="EMBL" id="JACZDF010000008">
    <property type="protein sequence ID" value="MBD9700327.1"/>
    <property type="molecule type" value="Genomic_DNA"/>
</dbReference>
<dbReference type="PANTHER" id="PTHR34383:SF3">
    <property type="entry name" value="POLYPHOSPHATE:AMP PHOSPHOTRANSFERASE"/>
    <property type="match status" value="1"/>
</dbReference>
<dbReference type="GO" id="GO:0016301">
    <property type="term" value="F:kinase activity"/>
    <property type="evidence" value="ECO:0007669"/>
    <property type="project" value="UniProtKB-KW"/>
</dbReference>
<protein>
    <submittedName>
        <fullName evidence="2">Polyphosphate kinase 2 family protein</fullName>
    </submittedName>
</protein>
<proteinExistence type="predicted"/>
<dbReference type="Gene3D" id="3.40.50.300">
    <property type="entry name" value="P-loop containing nucleotide triphosphate hydrolases"/>
    <property type="match status" value="1"/>
</dbReference>
<dbReference type="Proteomes" id="UP000642107">
    <property type="component" value="Unassembled WGS sequence"/>
</dbReference>
<evidence type="ECO:0000313" key="2">
    <source>
        <dbReference type="EMBL" id="MBD9700327.1"/>
    </source>
</evidence>
<dbReference type="InterPro" id="IPR027417">
    <property type="entry name" value="P-loop_NTPase"/>
</dbReference>
<dbReference type="RefSeq" id="WP_192281732.1">
    <property type="nucleotide sequence ID" value="NZ_JACZDF010000008.1"/>
</dbReference>
<accession>A0ABR9DT70</accession>
<dbReference type="InterPro" id="IPR022300">
    <property type="entry name" value="PPK2-rel_1"/>
</dbReference>
<keyword evidence="2" id="KW-0808">Transferase</keyword>
<dbReference type="Pfam" id="PF03976">
    <property type="entry name" value="PPK2"/>
    <property type="match status" value="1"/>
</dbReference>
<organism evidence="2 3">
    <name type="scientific">Flavimobilis rhizosphaerae</name>
    <dbReference type="NCBI Taxonomy" id="2775421"/>
    <lineage>
        <taxon>Bacteria</taxon>
        <taxon>Bacillati</taxon>
        <taxon>Actinomycetota</taxon>
        <taxon>Actinomycetes</taxon>
        <taxon>Micrococcales</taxon>
        <taxon>Jonesiaceae</taxon>
        <taxon>Flavimobilis</taxon>
    </lineage>
</organism>
<dbReference type="InterPro" id="IPR022488">
    <property type="entry name" value="PPK2-related"/>
</dbReference>